<organism evidence="1 2">
    <name type="scientific">Streptomyces caeruleatus</name>
    <dbReference type="NCBI Taxonomy" id="661399"/>
    <lineage>
        <taxon>Bacteria</taxon>
        <taxon>Bacillati</taxon>
        <taxon>Actinomycetota</taxon>
        <taxon>Actinomycetes</taxon>
        <taxon>Kitasatosporales</taxon>
        <taxon>Streptomycetaceae</taxon>
        <taxon>Streptomyces</taxon>
    </lineage>
</organism>
<evidence type="ECO:0000313" key="2">
    <source>
        <dbReference type="Proteomes" id="UP000053429"/>
    </source>
</evidence>
<sequence>MSTEKVRAAERARDELRDALGAAGVQLPSLGLDAASCAGAEPAPLINLGRCNVETARALATALRQA</sequence>
<comment type="caution">
    <text evidence="1">The sequence shown here is derived from an EMBL/GenBank/DDBJ whole genome shotgun (WGS) entry which is preliminary data.</text>
</comment>
<reference evidence="1 2" key="1">
    <citation type="submission" date="2015-10" db="EMBL/GenBank/DDBJ databases">
        <title>Draft genome sequence of Streptomyces caeruleatus NRRL B-24802, type strain for the species Streptomyces caeruleatus.</title>
        <authorList>
            <person name="Ruckert C."/>
            <person name="Winkler A."/>
            <person name="Kalinowski J."/>
            <person name="Kampfer P."/>
            <person name="Glaeser S."/>
        </authorList>
    </citation>
    <scope>NUCLEOTIDE SEQUENCE [LARGE SCALE GENOMIC DNA]</scope>
    <source>
        <strain evidence="1 2">NRRL B-24802</strain>
    </source>
</reference>
<evidence type="ECO:0000313" key="1">
    <source>
        <dbReference type="EMBL" id="KUN97566.1"/>
    </source>
</evidence>
<gene>
    <name evidence="1" type="ORF">AQJ67_29555</name>
</gene>
<protein>
    <submittedName>
        <fullName evidence="1">Uncharacterized protein</fullName>
    </submittedName>
</protein>
<dbReference type="AlphaFoldDB" id="A0A101TSB7"/>
<dbReference type="OrthoDB" id="4331723at2"/>
<keyword evidence="2" id="KW-1185">Reference proteome</keyword>
<proteinExistence type="predicted"/>
<dbReference type="RefSeq" id="WP_062722350.1">
    <property type="nucleotide sequence ID" value="NZ_KQ948933.1"/>
</dbReference>
<name>A0A101TSB7_9ACTN</name>
<dbReference type="Proteomes" id="UP000053429">
    <property type="component" value="Unassembled WGS sequence"/>
</dbReference>
<dbReference type="STRING" id="661399.AQJ67_29555"/>
<dbReference type="EMBL" id="LMWY01000041">
    <property type="protein sequence ID" value="KUN97566.1"/>
    <property type="molecule type" value="Genomic_DNA"/>
</dbReference>
<accession>A0A101TSB7</accession>